<evidence type="ECO:0000313" key="3">
    <source>
        <dbReference type="Proteomes" id="UP000003157"/>
    </source>
</evidence>
<dbReference type="HOGENOM" id="CLU_1568079_0_0_9"/>
<keyword evidence="1" id="KW-0472">Membrane</keyword>
<protein>
    <submittedName>
        <fullName evidence="2">Uncharacterized protein</fullName>
    </submittedName>
</protein>
<comment type="caution">
    <text evidence="2">The sequence shown here is derived from an EMBL/GenBank/DDBJ whole genome shotgun (WGS) entry which is preliminary data.</text>
</comment>
<evidence type="ECO:0000313" key="2">
    <source>
        <dbReference type="EMBL" id="EFW03464.1"/>
    </source>
</evidence>
<name>E7GEL3_9FIRM</name>
<keyword evidence="1" id="KW-1133">Transmembrane helix</keyword>
<feature type="transmembrane region" description="Helical" evidence="1">
    <location>
        <begin position="12"/>
        <end position="32"/>
    </location>
</feature>
<proteinExistence type="predicted"/>
<evidence type="ECO:0000256" key="1">
    <source>
        <dbReference type="SAM" id="Phobius"/>
    </source>
</evidence>
<keyword evidence="1" id="KW-0812">Transmembrane</keyword>
<reference evidence="2 3" key="1">
    <citation type="submission" date="2010-12" db="EMBL/GenBank/DDBJ databases">
        <title>The Genome Sequence of Coprobacillus sp. strain 29_1.</title>
        <authorList>
            <consortium name="The Broad Institute Genome Sequencing Platform"/>
            <person name="Earl A."/>
            <person name="Ward D."/>
            <person name="Feldgarden M."/>
            <person name="Gevers D."/>
            <person name="Daigneault M."/>
            <person name="Sibley C.D."/>
            <person name="White A."/>
            <person name="Strauss J."/>
            <person name="Allen-Vercoe E."/>
            <person name="Young S.K."/>
            <person name="Zeng Q."/>
            <person name="Gargeya S."/>
            <person name="Fitzgerald M."/>
            <person name="Haas B."/>
            <person name="Abouelleil A."/>
            <person name="Alvarado L."/>
            <person name="Arachchi H.M."/>
            <person name="Berlin A."/>
            <person name="Brown A."/>
            <person name="Chapman S.B."/>
            <person name="Chen Z."/>
            <person name="Dunbar C."/>
            <person name="Freedman E."/>
            <person name="Gearin G."/>
            <person name="Gellesch M."/>
            <person name="Goldberg J."/>
            <person name="Griggs A."/>
            <person name="Gujja S."/>
            <person name="Heilman E."/>
            <person name="Heiman D."/>
            <person name="Howarth C."/>
            <person name="Larson L."/>
            <person name="Lui A."/>
            <person name="MacDonald P.J.P."/>
            <person name="Mehta T."/>
            <person name="Montmayeur A."/>
            <person name="Murphy C."/>
            <person name="Neiman D."/>
            <person name="Pearson M."/>
            <person name="Priest M."/>
            <person name="Roberts A."/>
            <person name="Saif S."/>
            <person name="Shea T."/>
            <person name="Shenoy N."/>
            <person name="Sisk P."/>
            <person name="Stolte C."/>
            <person name="Sykes S."/>
            <person name="White J."/>
            <person name="Yandava C."/>
            <person name="Nusbaum C."/>
            <person name="Birren B."/>
        </authorList>
    </citation>
    <scope>NUCLEOTIDE SEQUENCE [LARGE SCALE GENOMIC DNA]</scope>
    <source>
        <strain evidence="2 3">29_1</strain>
    </source>
</reference>
<dbReference type="EMBL" id="ADKX01000046">
    <property type="protein sequence ID" value="EFW03464.1"/>
    <property type="molecule type" value="Genomic_DNA"/>
</dbReference>
<dbReference type="Proteomes" id="UP000003157">
    <property type="component" value="Unassembled WGS sequence"/>
</dbReference>
<accession>E7GEL3</accession>
<keyword evidence="3" id="KW-1185">Reference proteome</keyword>
<sequence>MMKAFYRNQDGNVTIAFSLLTPFIIFYFLWVVSSWQAMYIQLQTKAVIDFATLGGATTGVAERTSASDIQAACYIPVVGGDYGDNVKEYGADVATQLLEENAYNTLPESVAKQIVQQAKGFWLSEDEINYQNGGLMHFKVTNIKYRSLVPLLVKNWNFTIESTAKCQPRR</sequence>
<dbReference type="AlphaFoldDB" id="E7GEL3"/>
<dbReference type="STRING" id="100884.GCA_000269565_03835"/>
<organism evidence="2 3">
    <name type="scientific">Coprobacillus cateniformis</name>
    <dbReference type="NCBI Taxonomy" id="100884"/>
    <lineage>
        <taxon>Bacteria</taxon>
        <taxon>Bacillati</taxon>
        <taxon>Bacillota</taxon>
        <taxon>Erysipelotrichia</taxon>
        <taxon>Erysipelotrichales</taxon>
        <taxon>Coprobacillaceae</taxon>
        <taxon>Coprobacillus</taxon>
    </lineage>
</organism>
<gene>
    <name evidence="2" type="ORF">HMPREF9488_03155</name>
</gene>